<name>A0A8B5VT52_ENTAV</name>
<feature type="chain" id="PRO_5032724396" evidence="2">
    <location>
        <begin position="26"/>
        <end position="219"/>
    </location>
</feature>
<feature type="domain" description="WxL" evidence="3">
    <location>
        <begin position="27"/>
        <end position="218"/>
    </location>
</feature>
<dbReference type="Proteomes" id="UP000316316">
    <property type="component" value="Unassembled WGS sequence"/>
</dbReference>
<accession>A0A8B5VT52</accession>
<evidence type="ECO:0000256" key="1">
    <source>
        <dbReference type="SAM" id="MobiDB-lite"/>
    </source>
</evidence>
<gene>
    <name evidence="4" type="ORF">AUF17_16970</name>
</gene>
<proteinExistence type="predicted"/>
<reference evidence="4 5" key="1">
    <citation type="submission" date="2017-10" db="EMBL/GenBank/DDBJ databases">
        <title>FDA dAtabase for Regulatory Grade micrObial Sequences (FDA-ARGOS): Supporting development and validation of Infectious Disease Dx tests.</title>
        <authorList>
            <person name="Campos J."/>
            <person name="Goldberg B."/>
            <person name="Tallon L.J."/>
            <person name="Sadzewicz L."/>
            <person name="Sengamalay N."/>
            <person name="Ott S."/>
            <person name="Godinez A."/>
            <person name="Nagaraj S."/>
            <person name="Vyas G."/>
            <person name="Aluvathingal J."/>
            <person name="Nadendla S."/>
            <person name="Geyer C."/>
            <person name="Nandy P."/>
            <person name="Hobson J."/>
            <person name="Sichtig H."/>
        </authorList>
    </citation>
    <scope>NUCLEOTIDE SEQUENCE [LARGE SCALE GENOMIC DNA]</scope>
    <source>
        <strain evidence="4 5">FDAARGOS_185</strain>
    </source>
</reference>
<protein>
    <submittedName>
        <fullName evidence="4">WxL domain-containing protein</fullName>
    </submittedName>
</protein>
<dbReference type="RefSeq" id="WP_016177941.1">
    <property type="nucleotide sequence ID" value="NZ_CAAKOH010000157.1"/>
</dbReference>
<organism evidence="4 5">
    <name type="scientific">Enterococcus avium</name>
    <name type="common">Streptococcus avium</name>
    <dbReference type="NCBI Taxonomy" id="33945"/>
    <lineage>
        <taxon>Bacteria</taxon>
        <taxon>Bacillati</taxon>
        <taxon>Bacillota</taxon>
        <taxon>Bacilli</taxon>
        <taxon>Lactobacillales</taxon>
        <taxon>Enterococcaceae</taxon>
        <taxon>Enterococcus</taxon>
    </lineage>
</organism>
<sequence>MKKALITTVALGLLAVSGSSVTAFANESTSVGSKSDVTLTAGSGEDVDPIVPDDTHDDDPSTGDTGALSIPYASNITFGQQEIKQGDTDYFALNKKPHVQVNDTRGGAKGWALGVTLSPFMGENGKELSGAKMSLSNGKIVTKNNRSTAPELAGTTFELSEDYQEVMSAKEGQGAGAFAAVFEGKDGQNENVRLHVPRAGLEAQNYTADLTWVLTDAPA</sequence>
<evidence type="ECO:0000256" key="2">
    <source>
        <dbReference type="SAM" id="SignalP"/>
    </source>
</evidence>
<evidence type="ECO:0000313" key="4">
    <source>
        <dbReference type="EMBL" id="TRZ28410.1"/>
    </source>
</evidence>
<dbReference type="AlphaFoldDB" id="A0A8B5VT52"/>
<dbReference type="InterPro" id="IPR027994">
    <property type="entry name" value="WxL_dom"/>
</dbReference>
<evidence type="ECO:0000313" key="5">
    <source>
        <dbReference type="Proteomes" id="UP000316316"/>
    </source>
</evidence>
<dbReference type="EMBL" id="PDXQ01000002">
    <property type="protein sequence ID" value="TRZ28410.1"/>
    <property type="molecule type" value="Genomic_DNA"/>
</dbReference>
<feature type="region of interest" description="Disordered" evidence="1">
    <location>
        <begin position="33"/>
        <end position="67"/>
    </location>
</feature>
<feature type="signal peptide" evidence="2">
    <location>
        <begin position="1"/>
        <end position="25"/>
    </location>
</feature>
<dbReference type="Pfam" id="PF13731">
    <property type="entry name" value="WxL"/>
    <property type="match status" value="1"/>
</dbReference>
<keyword evidence="2" id="KW-0732">Signal</keyword>
<evidence type="ECO:0000259" key="3">
    <source>
        <dbReference type="Pfam" id="PF13731"/>
    </source>
</evidence>
<comment type="caution">
    <text evidence="4">The sequence shown here is derived from an EMBL/GenBank/DDBJ whole genome shotgun (WGS) entry which is preliminary data.</text>
</comment>